<dbReference type="AlphaFoldDB" id="A0A645HMD1"/>
<gene>
    <name evidence="2" type="ORF">SDC9_186937</name>
</gene>
<sequence length="54" mass="6114">MVREDVRTGFVAACPLADEALQRRYDLVWHKNKYLTAAAQDFIGLCHARGADFC</sequence>
<evidence type="ECO:0000313" key="2">
    <source>
        <dbReference type="EMBL" id="MPN39409.1"/>
    </source>
</evidence>
<reference evidence="2" key="1">
    <citation type="submission" date="2019-08" db="EMBL/GenBank/DDBJ databases">
        <authorList>
            <person name="Kucharzyk K."/>
            <person name="Murdoch R.W."/>
            <person name="Higgins S."/>
            <person name="Loffler F."/>
        </authorList>
    </citation>
    <scope>NUCLEOTIDE SEQUENCE</scope>
</reference>
<dbReference type="Pfam" id="PF03466">
    <property type="entry name" value="LysR_substrate"/>
    <property type="match status" value="1"/>
</dbReference>
<dbReference type="Gene3D" id="3.40.190.290">
    <property type="match status" value="1"/>
</dbReference>
<feature type="domain" description="LysR substrate-binding" evidence="1">
    <location>
        <begin position="1"/>
        <end position="49"/>
    </location>
</feature>
<dbReference type="SUPFAM" id="SSF53850">
    <property type="entry name" value="Periplasmic binding protein-like II"/>
    <property type="match status" value="1"/>
</dbReference>
<name>A0A645HMD1_9ZZZZ</name>
<accession>A0A645HMD1</accession>
<protein>
    <recommendedName>
        <fullName evidence="1">LysR substrate-binding domain-containing protein</fullName>
    </recommendedName>
</protein>
<dbReference type="InterPro" id="IPR005119">
    <property type="entry name" value="LysR_subst-bd"/>
</dbReference>
<dbReference type="EMBL" id="VSSQ01095197">
    <property type="protein sequence ID" value="MPN39409.1"/>
    <property type="molecule type" value="Genomic_DNA"/>
</dbReference>
<evidence type="ECO:0000259" key="1">
    <source>
        <dbReference type="Pfam" id="PF03466"/>
    </source>
</evidence>
<comment type="caution">
    <text evidence="2">The sequence shown here is derived from an EMBL/GenBank/DDBJ whole genome shotgun (WGS) entry which is preliminary data.</text>
</comment>
<proteinExistence type="predicted"/>
<organism evidence="2">
    <name type="scientific">bioreactor metagenome</name>
    <dbReference type="NCBI Taxonomy" id="1076179"/>
    <lineage>
        <taxon>unclassified sequences</taxon>
        <taxon>metagenomes</taxon>
        <taxon>ecological metagenomes</taxon>
    </lineage>
</organism>